<dbReference type="PROSITE" id="PS50043">
    <property type="entry name" value="HTH_LUXR_2"/>
    <property type="match status" value="1"/>
</dbReference>
<comment type="caution">
    <text evidence="5">The sequence shown here is derived from an EMBL/GenBank/DDBJ whole genome shotgun (WGS) entry which is preliminary data.</text>
</comment>
<proteinExistence type="predicted"/>
<dbReference type="PRINTS" id="PR00038">
    <property type="entry name" value="HTHLUXR"/>
</dbReference>
<dbReference type="Gene3D" id="3.30.450.20">
    <property type="entry name" value="PAS domain"/>
    <property type="match status" value="1"/>
</dbReference>
<evidence type="ECO:0000256" key="3">
    <source>
        <dbReference type="ARBA" id="ARBA00023163"/>
    </source>
</evidence>
<evidence type="ECO:0000313" key="6">
    <source>
        <dbReference type="Proteomes" id="UP000283387"/>
    </source>
</evidence>
<name>A0A419VWI3_9BACT</name>
<protein>
    <submittedName>
        <fullName evidence="5">PAS domain-containing protein</fullName>
    </submittedName>
</protein>
<organism evidence="5 6">
    <name type="scientific">Mangrovibacterium diazotrophicum</name>
    <dbReference type="NCBI Taxonomy" id="1261403"/>
    <lineage>
        <taxon>Bacteria</taxon>
        <taxon>Pseudomonadati</taxon>
        <taxon>Bacteroidota</taxon>
        <taxon>Bacteroidia</taxon>
        <taxon>Marinilabiliales</taxon>
        <taxon>Prolixibacteraceae</taxon>
        <taxon>Mangrovibacterium</taxon>
    </lineage>
</organism>
<dbReference type="Pfam" id="PF00196">
    <property type="entry name" value="GerE"/>
    <property type="match status" value="1"/>
</dbReference>
<evidence type="ECO:0000256" key="1">
    <source>
        <dbReference type="ARBA" id="ARBA00023015"/>
    </source>
</evidence>
<dbReference type="CDD" id="cd06170">
    <property type="entry name" value="LuxR_C_like"/>
    <property type="match status" value="1"/>
</dbReference>
<sequence length="259" mass="29796">MTIDDNLLSIYDEVFQSNSELEHGIIKNHIMKIKEMDEFMPPSLSFFILTNTTLSHFPFVSKNFSLNLGLDPQLMKTVGAEYWLSHFHPEDLPVWIGVLNDLMVFTMTEVEPEKRMHLSYTWNFRVRTAKGNYVNIFEHQSPLLLDDIGKPVIGLGHLTIIGQGEALPIKATVKCLNEEKEYETLYSQNYSQRAISNGLSNRENDIIRFLSMKKTSKEIGNILHISSHTVDTHRRNILKKLNLGSTGELIAYVRSHQLY</sequence>
<keyword evidence="1" id="KW-0805">Transcription regulation</keyword>
<reference evidence="5 6" key="1">
    <citation type="submission" date="2018-09" db="EMBL/GenBank/DDBJ databases">
        <title>Genomic Encyclopedia of Archaeal and Bacterial Type Strains, Phase II (KMG-II): from individual species to whole genera.</title>
        <authorList>
            <person name="Goeker M."/>
        </authorList>
    </citation>
    <scope>NUCLEOTIDE SEQUENCE [LARGE SCALE GENOMIC DNA]</scope>
    <source>
        <strain evidence="5 6">DSM 27148</strain>
    </source>
</reference>
<dbReference type="InterPro" id="IPR000792">
    <property type="entry name" value="Tscrpt_reg_LuxR_C"/>
</dbReference>
<dbReference type="Gene3D" id="1.10.10.10">
    <property type="entry name" value="Winged helix-like DNA-binding domain superfamily/Winged helix DNA-binding domain"/>
    <property type="match status" value="1"/>
</dbReference>
<dbReference type="SMART" id="SM00421">
    <property type="entry name" value="HTH_LUXR"/>
    <property type="match status" value="1"/>
</dbReference>
<keyword evidence="3" id="KW-0804">Transcription</keyword>
<dbReference type="EMBL" id="RAPN01000004">
    <property type="protein sequence ID" value="RKD86468.1"/>
    <property type="molecule type" value="Genomic_DNA"/>
</dbReference>
<feature type="domain" description="HTH luxR-type" evidence="4">
    <location>
        <begin position="192"/>
        <end position="257"/>
    </location>
</feature>
<keyword evidence="6" id="KW-1185">Reference proteome</keyword>
<dbReference type="AlphaFoldDB" id="A0A419VWI3"/>
<dbReference type="Proteomes" id="UP000283387">
    <property type="component" value="Unassembled WGS sequence"/>
</dbReference>
<accession>A0A419VWI3</accession>
<dbReference type="RefSeq" id="WP_211338158.1">
    <property type="nucleotide sequence ID" value="NZ_RAPN01000004.1"/>
</dbReference>
<dbReference type="PANTHER" id="PTHR44688">
    <property type="entry name" value="DNA-BINDING TRANSCRIPTIONAL ACTIVATOR DEVR_DOSR"/>
    <property type="match status" value="1"/>
</dbReference>
<evidence type="ECO:0000313" key="5">
    <source>
        <dbReference type="EMBL" id="RKD86468.1"/>
    </source>
</evidence>
<keyword evidence="2" id="KW-0238">DNA-binding</keyword>
<dbReference type="InterPro" id="IPR036388">
    <property type="entry name" value="WH-like_DNA-bd_sf"/>
</dbReference>
<evidence type="ECO:0000256" key="2">
    <source>
        <dbReference type="ARBA" id="ARBA00023125"/>
    </source>
</evidence>
<dbReference type="InterPro" id="IPR016032">
    <property type="entry name" value="Sig_transdc_resp-reg_C-effctor"/>
</dbReference>
<dbReference type="GO" id="GO:0006355">
    <property type="term" value="P:regulation of DNA-templated transcription"/>
    <property type="evidence" value="ECO:0007669"/>
    <property type="project" value="InterPro"/>
</dbReference>
<gene>
    <name evidence="5" type="ORF">BC643_4161</name>
</gene>
<dbReference type="PANTHER" id="PTHR44688:SF16">
    <property type="entry name" value="DNA-BINDING TRANSCRIPTIONAL ACTIVATOR DEVR_DOSR"/>
    <property type="match status" value="1"/>
</dbReference>
<evidence type="ECO:0000259" key="4">
    <source>
        <dbReference type="PROSITE" id="PS50043"/>
    </source>
</evidence>
<dbReference type="GO" id="GO:0003677">
    <property type="term" value="F:DNA binding"/>
    <property type="evidence" value="ECO:0007669"/>
    <property type="project" value="UniProtKB-KW"/>
</dbReference>
<dbReference type="SUPFAM" id="SSF46894">
    <property type="entry name" value="C-terminal effector domain of the bipartite response regulators"/>
    <property type="match status" value="1"/>
</dbReference>